<dbReference type="Proteomes" id="UP000032180">
    <property type="component" value="Chromosome 3"/>
</dbReference>
<dbReference type="SUPFAM" id="SSF51126">
    <property type="entry name" value="Pectin lyase-like"/>
    <property type="match status" value="2"/>
</dbReference>
<protein>
    <recommendedName>
        <fullName evidence="5">Pectinesterase catalytic domain-containing protein</fullName>
    </recommendedName>
</protein>
<accession>A0A0D9VUI0</accession>
<evidence type="ECO:0000256" key="2">
    <source>
        <dbReference type="ARBA" id="ARBA00022801"/>
    </source>
</evidence>
<keyword evidence="2" id="KW-0378">Hydrolase</keyword>
<dbReference type="InterPro" id="IPR012334">
    <property type="entry name" value="Pectin_lyas_fold"/>
</dbReference>
<reference evidence="6 7" key="1">
    <citation type="submission" date="2012-08" db="EMBL/GenBank/DDBJ databases">
        <title>Oryza genome evolution.</title>
        <authorList>
            <person name="Wing R.A."/>
        </authorList>
    </citation>
    <scope>NUCLEOTIDE SEQUENCE</scope>
</reference>
<dbReference type="HOGENOM" id="CLU_1009557_0_0_1"/>
<evidence type="ECO:0000313" key="7">
    <source>
        <dbReference type="Proteomes" id="UP000032180"/>
    </source>
</evidence>
<keyword evidence="3" id="KW-0063">Aspartyl esterase</keyword>
<evidence type="ECO:0000256" key="4">
    <source>
        <dbReference type="SAM" id="Phobius"/>
    </source>
</evidence>
<keyword evidence="4" id="KW-1133">Transmembrane helix</keyword>
<reference evidence="6" key="3">
    <citation type="submission" date="2015-04" db="UniProtKB">
        <authorList>
            <consortium name="EnsemblPlants"/>
        </authorList>
    </citation>
    <scope>IDENTIFICATION</scope>
</reference>
<keyword evidence="4" id="KW-0472">Membrane</keyword>
<feature type="domain" description="Pectinesterase catalytic" evidence="5">
    <location>
        <begin position="1"/>
        <end position="56"/>
    </location>
</feature>
<dbReference type="Gene3D" id="2.160.20.10">
    <property type="entry name" value="Single-stranded right-handed beta-helix, Pectin lyase-like"/>
    <property type="match status" value="3"/>
</dbReference>
<dbReference type="UniPathway" id="UPA00545">
    <property type="reaction ID" value="UER00823"/>
</dbReference>
<dbReference type="InterPro" id="IPR011050">
    <property type="entry name" value="Pectin_lyase_fold/virulence"/>
</dbReference>
<evidence type="ECO:0000313" key="6">
    <source>
        <dbReference type="EnsemblPlants" id="LPERR03G16500.1"/>
    </source>
</evidence>
<evidence type="ECO:0000256" key="1">
    <source>
        <dbReference type="ARBA" id="ARBA00005184"/>
    </source>
</evidence>
<dbReference type="Pfam" id="PF01095">
    <property type="entry name" value="Pectinesterase"/>
    <property type="match status" value="3"/>
</dbReference>
<dbReference type="AlphaFoldDB" id="A0A0D9VUI0"/>
<dbReference type="STRING" id="77586.A0A0D9VUI0"/>
<dbReference type="InterPro" id="IPR000070">
    <property type="entry name" value="Pectinesterase_cat"/>
</dbReference>
<name>A0A0D9VUI0_9ORYZ</name>
<organism evidence="6 7">
    <name type="scientific">Leersia perrieri</name>
    <dbReference type="NCBI Taxonomy" id="77586"/>
    <lineage>
        <taxon>Eukaryota</taxon>
        <taxon>Viridiplantae</taxon>
        <taxon>Streptophyta</taxon>
        <taxon>Embryophyta</taxon>
        <taxon>Tracheophyta</taxon>
        <taxon>Spermatophyta</taxon>
        <taxon>Magnoliopsida</taxon>
        <taxon>Liliopsida</taxon>
        <taxon>Poales</taxon>
        <taxon>Poaceae</taxon>
        <taxon>BOP clade</taxon>
        <taxon>Oryzoideae</taxon>
        <taxon>Oryzeae</taxon>
        <taxon>Oryzinae</taxon>
        <taxon>Leersia</taxon>
    </lineage>
</organism>
<dbReference type="GO" id="GO:0045490">
    <property type="term" value="P:pectin catabolic process"/>
    <property type="evidence" value="ECO:0007669"/>
    <property type="project" value="UniProtKB-UniPathway"/>
</dbReference>
<dbReference type="Gramene" id="LPERR03G16500.1">
    <property type="protein sequence ID" value="LPERR03G16500.1"/>
    <property type="gene ID" value="LPERR03G16500"/>
</dbReference>
<evidence type="ECO:0000259" key="5">
    <source>
        <dbReference type="Pfam" id="PF01095"/>
    </source>
</evidence>
<keyword evidence="4" id="KW-0812">Transmembrane</keyword>
<dbReference type="EnsemblPlants" id="LPERR03G16500.1">
    <property type="protein sequence ID" value="LPERR03G16500.1"/>
    <property type="gene ID" value="LPERR03G16500"/>
</dbReference>
<dbReference type="GO" id="GO:0030599">
    <property type="term" value="F:pectinesterase activity"/>
    <property type="evidence" value="ECO:0007669"/>
    <property type="project" value="InterPro"/>
</dbReference>
<keyword evidence="7" id="KW-1185">Reference proteome</keyword>
<comment type="pathway">
    <text evidence="1">Glycan metabolism; pectin degradation; 2-dehydro-3-deoxy-D-gluconate from pectin: step 1/5.</text>
</comment>
<feature type="domain" description="Pectinesterase catalytic" evidence="5">
    <location>
        <begin position="183"/>
        <end position="273"/>
    </location>
</feature>
<evidence type="ECO:0000256" key="3">
    <source>
        <dbReference type="ARBA" id="ARBA00023085"/>
    </source>
</evidence>
<reference evidence="7" key="2">
    <citation type="submission" date="2013-12" db="EMBL/GenBank/DDBJ databases">
        <authorList>
            <person name="Yu Y."/>
            <person name="Lee S."/>
            <person name="de Baynast K."/>
            <person name="Wissotski M."/>
            <person name="Liu L."/>
            <person name="Talag J."/>
            <person name="Goicoechea J."/>
            <person name="Angelova A."/>
            <person name="Jetty R."/>
            <person name="Kudrna D."/>
            <person name="Golser W."/>
            <person name="Rivera L."/>
            <person name="Zhang J."/>
            <person name="Wing R."/>
        </authorList>
    </citation>
    <scope>NUCLEOTIDE SEQUENCE</scope>
</reference>
<feature type="domain" description="Pectinesterase catalytic" evidence="5">
    <location>
        <begin position="100"/>
        <end position="167"/>
    </location>
</feature>
<sequence length="276" mass="30649">MKDLTVQNTTGACKHQAVALQLSSDNIIVCQCSLEGYQDMLYAQKGVLFYQECGISVLFHVSTSSSRWAAECCYSVEKIICNRRFWVYLSVISCVVIHAAIVGQDGSDNFSTVATALERSQKRDTILVKAGIYDEIFCVKRLTWNLTLVGDGVGMTIITGNRSTDDGFIMHEMEFSSTGSAESQNCSMLARLPLTGQQNIVKALGRLFTTKDSYCTVTSDVYLGNTFTKTYLSRPRKIYFCTATCLGNTSVETYLGRPWKIFSRVVFMDTFINPAG</sequence>
<dbReference type="GO" id="GO:0042545">
    <property type="term" value="P:cell wall modification"/>
    <property type="evidence" value="ECO:0007669"/>
    <property type="project" value="InterPro"/>
</dbReference>
<feature type="transmembrane region" description="Helical" evidence="4">
    <location>
        <begin position="85"/>
        <end position="103"/>
    </location>
</feature>
<dbReference type="PANTHER" id="PTHR31707">
    <property type="entry name" value="PECTINESTERASE"/>
    <property type="match status" value="1"/>
</dbReference>
<proteinExistence type="predicted"/>